<dbReference type="PROSITE" id="PS51419">
    <property type="entry name" value="RAB"/>
    <property type="match status" value="1"/>
</dbReference>
<dbReference type="InterPro" id="IPR027417">
    <property type="entry name" value="P-loop_NTPase"/>
</dbReference>
<feature type="region of interest" description="Disordered" evidence="3">
    <location>
        <begin position="59"/>
        <end position="82"/>
    </location>
</feature>
<dbReference type="SMART" id="SM00173">
    <property type="entry name" value="RAS"/>
    <property type="match status" value="1"/>
</dbReference>
<dbReference type="InterPro" id="IPR001806">
    <property type="entry name" value="Small_GTPase"/>
</dbReference>
<dbReference type="RefSeq" id="XP_014681058.1">
    <property type="nucleotide sequence ID" value="XM_014825572.1"/>
</dbReference>
<name>A0ABM1F9D7_PRICU</name>
<dbReference type="PRINTS" id="PR00449">
    <property type="entry name" value="RASTRNSFRMNG"/>
</dbReference>
<dbReference type="GeneID" id="106820953"/>
<dbReference type="Proteomes" id="UP000695022">
    <property type="component" value="Unplaced"/>
</dbReference>
<feature type="compositionally biased region" description="Polar residues" evidence="3">
    <location>
        <begin position="146"/>
        <end position="155"/>
    </location>
</feature>
<dbReference type="Gene3D" id="3.40.50.300">
    <property type="entry name" value="P-loop containing nucleotide triphosphate hydrolases"/>
    <property type="match status" value="1"/>
</dbReference>
<evidence type="ECO:0000313" key="5">
    <source>
        <dbReference type="RefSeq" id="XP_014681058.1"/>
    </source>
</evidence>
<dbReference type="SMART" id="SM00175">
    <property type="entry name" value="RAB"/>
    <property type="match status" value="1"/>
</dbReference>
<evidence type="ECO:0000313" key="4">
    <source>
        <dbReference type="Proteomes" id="UP000695022"/>
    </source>
</evidence>
<keyword evidence="4" id="KW-1185">Reference proteome</keyword>
<keyword evidence="2" id="KW-0597">Phosphoprotein</keyword>
<dbReference type="PROSITE" id="PS51421">
    <property type="entry name" value="RAS"/>
    <property type="match status" value="1"/>
</dbReference>
<evidence type="ECO:0000256" key="3">
    <source>
        <dbReference type="SAM" id="MobiDB-lite"/>
    </source>
</evidence>
<organism evidence="4 5">
    <name type="scientific">Priapulus caudatus</name>
    <name type="common">Priapulid worm</name>
    <dbReference type="NCBI Taxonomy" id="37621"/>
    <lineage>
        <taxon>Eukaryota</taxon>
        <taxon>Metazoa</taxon>
        <taxon>Ecdysozoa</taxon>
        <taxon>Scalidophora</taxon>
        <taxon>Priapulida</taxon>
        <taxon>Priapulimorpha</taxon>
        <taxon>Priapulimorphida</taxon>
        <taxon>Priapulidae</taxon>
        <taxon>Priapulus</taxon>
    </lineage>
</organism>
<feature type="compositionally biased region" description="Polar residues" evidence="3">
    <location>
        <begin position="73"/>
        <end position="82"/>
    </location>
</feature>
<dbReference type="PANTHER" id="PTHR45775">
    <property type="entry name" value="RAD, GEM/KIR FAMILY MEMBER 2, ISOFORM C"/>
    <property type="match status" value="1"/>
</dbReference>
<dbReference type="PANTHER" id="PTHR45775:SF6">
    <property type="entry name" value="RAD, GEM_KIR FAMILY MEMBER 2, ISOFORM C"/>
    <property type="match status" value="1"/>
</dbReference>
<comment type="similarity">
    <text evidence="1">Belongs to the small GTPase superfamily. RGK family.</text>
</comment>
<dbReference type="Pfam" id="PF00071">
    <property type="entry name" value="Ras"/>
    <property type="match status" value="1"/>
</dbReference>
<accession>A0ABM1F9D7</accession>
<evidence type="ECO:0000256" key="2">
    <source>
        <dbReference type="ARBA" id="ARBA00022553"/>
    </source>
</evidence>
<feature type="compositionally biased region" description="Low complexity" evidence="3">
    <location>
        <begin position="117"/>
        <end position="133"/>
    </location>
</feature>
<feature type="region of interest" description="Disordered" evidence="3">
    <location>
        <begin position="116"/>
        <end position="159"/>
    </location>
</feature>
<proteinExistence type="inferred from homology"/>
<evidence type="ECO:0000256" key="1">
    <source>
        <dbReference type="ARBA" id="ARBA00008846"/>
    </source>
</evidence>
<gene>
    <name evidence="5" type="primary">LOC106820953</name>
</gene>
<protein>
    <submittedName>
        <fullName evidence="5">GTP-binding protein REM 1-like</fullName>
    </submittedName>
</protein>
<dbReference type="InterPro" id="IPR051641">
    <property type="entry name" value="RGK_GTP-binding_reg"/>
</dbReference>
<dbReference type="SUPFAM" id="SSF52540">
    <property type="entry name" value="P-loop containing nucleoside triphosphate hydrolases"/>
    <property type="match status" value="1"/>
</dbReference>
<reference evidence="5" key="1">
    <citation type="submission" date="2025-08" db="UniProtKB">
        <authorList>
            <consortium name="RefSeq"/>
        </authorList>
    </citation>
    <scope>IDENTIFICATION</scope>
</reference>
<sequence>MNNCAESPGSDRYVLLNEKQIDGRVAPAELDNGNKRRTQSVRDWMKPRMDFAMDEEFRPRVSSCPTRPRPRHTASTLHPLSASAENSNEDIYRVRCFTVSSKGDVVNRLDSIRSRSNRSINSTHSSSSMGSGSDCKEARAGGISPATMSRASTPHSEVGLGDNTPLHRVFILGSAGVGKTALVDQFMSCEYKNTYESDSPIDSPEKTVSVMLDGEESDIIFNEMTMDAFGRDITIVRRESDGYVIVYSITERTTFERAVDVLYTLHQYDEIKYKAAILVGNKSDLARSRVVSHEEAIAVAKTYACKLAEVSAGINHKVDELLVGVVKQARIKRVKLIEDQGAFHRKEHHRHRSGAKILLDKIFHNKHLPFSTRSCENLYTV</sequence>